<dbReference type="RefSeq" id="WP_088823346.1">
    <property type="nucleotide sequence ID" value="NZ_FZLN01000001.1"/>
</dbReference>
<dbReference type="InterPro" id="IPR049191">
    <property type="entry name" value="SutA_RBD"/>
</dbReference>
<name>A0A217ECQ4_9GAMM</name>
<dbReference type="EMBL" id="FZLN01000001">
    <property type="protein sequence ID" value="SNQ28241.1"/>
    <property type="molecule type" value="Genomic_DNA"/>
</dbReference>
<organism evidence="3 4">
    <name type="scientific">Acinetobacter apis</name>
    <dbReference type="NCBI Taxonomy" id="1229165"/>
    <lineage>
        <taxon>Bacteria</taxon>
        <taxon>Pseudomonadati</taxon>
        <taxon>Pseudomonadota</taxon>
        <taxon>Gammaproteobacteria</taxon>
        <taxon>Moraxellales</taxon>
        <taxon>Moraxellaceae</taxon>
        <taxon>Acinetobacter</taxon>
    </lineage>
</organism>
<accession>A0A217ECQ4</accession>
<dbReference type="Proteomes" id="UP000243463">
    <property type="component" value="Unassembled WGS sequence"/>
</dbReference>
<evidence type="ECO:0000313" key="4">
    <source>
        <dbReference type="Proteomes" id="UP000243463"/>
    </source>
</evidence>
<dbReference type="AlphaFoldDB" id="A0A217ECQ4"/>
<proteinExistence type="predicted"/>
<gene>
    <name evidence="3" type="ORF">SAMN05444584_0154</name>
</gene>
<protein>
    <recommendedName>
        <fullName evidence="2">Transcriptional regulator SutA RNAP-binding domain-containing protein</fullName>
    </recommendedName>
</protein>
<feature type="region of interest" description="Disordered" evidence="1">
    <location>
        <begin position="1"/>
        <end position="52"/>
    </location>
</feature>
<feature type="domain" description="Transcriptional regulator SutA RNAP-binding" evidence="2">
    <location>
        <begin position="47"/>
        <end position="79"/>
    </location>
</feature>
<dbReference type="Pfam" id="PF20661">
    <property type="entry name" value="SutA-RBD"/>
    <property type="match status" value="1"/>
</dbReference>
<keyword evidence="4" id="KW-1185">Reference proteome</keyword>
<feature type="compositionally biased region" description="Acidic residues" evidence="1">
    <location>
        <begin position="1"/>
        <end position="15"/>
    </location>
</feature>
<feature type="compositionally biased region" description="Basic and acidic residues" evidence="1">
    <location>
        <begin position="16"/>
        <end position="36"/>
    </location>
</feature>
<dbReference type="OrthoDB" id="5741083at2"/>
<sequence length="80" mass="8836">MADVDDYDETDDNDVDDSRSEETKQDTEERLRKEADVAEAESLTVTAKQQKRASLEDEIAAFLAKGGKITEVPADESAND</sequence>
<evidence type="ECO:0000313" key="3">
    <source>
        <dbReference type="EMBL" id="SNQ28241.1"/>
    </source>
</evidence>
<reference evidence="4" key="1">
    <citation type="submission" date="2017-06" db="EMBL/GenBank/DDBJ databases">
        <authorList>
            <person name="Varghese N."/>
            <person name="Submissions S."/>
        </authorList>
    </citation>
    <scope>NUCLEOTIDE SEQUENCE [LARGE SCALE GENOMIC DNA]</scope>
    <source>
        <strain evidence="4">ANC 5114</strain>
    </source>
</reference>
<evidence type="ECO:0000256" key="1">
    <source>
        <dbReference type="SAM" id="MobiDB-lite"/>
    </source>
</evidence>
<evidence type="ECO:0000259" key="2">
    <source>
        <dbReference type="Pfam" id="PF20661"/>
    </source>
</evidence>